<keyword evidence="6" id="KW-1185">Reference proteome</keyword>
<evidence type="ECO:0000313" key="6">
    <source>
        <dbReference type="Proteomes" id="UP001595955"/>
    </source>
</evidence>
<dbReference type="InterPro" id="IPR004474">
    <property type="entry name" value="LytR_CpsA_psr"/>
</dbReference>
<reference evidence="6" key="1">
    <citation type="journal article" date="2019" name="Int. J. Syst. Evol. Microbiol.">
        <title>The Global Catalogue of Microorganisms (GCM) 10K type strain sequencing project: providing services to taxonomists for standard genome sequencing and annotation.</title>
        <authorList>
            <consortium name="The Broad Institute Genomics Platform"/>
            <consortium name="The Broad Institute Genome Sequencing Center for Infectious Disease"/>
            <person name="Wu L."/>
            <person name="Ma J."/>
        </authorList>
    </citation>
    <scope>NUCLEOTIDE SEQUENCE [LARGE SCALE GENOMIC DNA]</scope>
    <source>
        <strain evidence="6">JCM 3369</strain>
    </source>
</reference>
<evidence type="ECO:0000256" key="1">
    <source>
        <dbReference type="ARBA" id="ARBA00006068"/>
    </source>
</evidence>
<evidence type="ECO:0000259" key="4">
    <source>
        <dbReference type="Pfam" id="PF03816"/>
    </source>
</evidence>
<gene>
    <name evidence="5" type="ORF">ACFO3F_02950</name>
</gene>
<dbReference type="RefSeq" id="WP_122824738.1">
    <property type="nucleotide sequence ID" value="NZ_CP033325.1"/>
</dbReference>
<accession>A0ABV9D675</accession>
<evidence type="ECO:0000256" key="2">
    <source>
        <dbReference type="SAM" id="MobiDB-lite"/>
    </source>
</evidence>
<dbReference type="Gene3D" id="3.40.630.190">
    <property type="entry name" value="LCP protein"/>
    <property type="match status" value="1"/>
</dbReference>
<protein>
    <submittedName>
        <fullName evidence="5">LCP family protein</fullName>
    </submittedName>
</protein>
<dbReference type="PANTHER" id="PTHR33392">
    <property type="entry name" value="POLYISOPRENYL-TEICHOIC ACID--PEPTIDOGLYCAN TEICHOIC ACID TRANSFERASE TAGU"/>
    <property type="match status" value="1"/>
</dbReference>
<feature type="signal peptide" evidence="3">
    <location>
        <begin position="1"/>
        <end position="29"/>
    </location>
</feature>
<comment type="similarity">
    <text evidence="1">Belongs to the LytR/CpsA/Psr (LCP) family.</text>
</comment>
<organism evidence="5 6">
    <name type="scientific">Georgenia faecalis</name>
    <dbReference type="NCBI Taxonomy" id="2483799"/>
    <lineage>
        <taxon>Bacteria</taxon>
        <taxon>Bacillati</taxon>
        <taxon>Actinomycetota</taxon>
        <taxon>Actinomycetes</taxon>
        <taxon>Micrococcales</taxon>
        <taxon>Bogoriellaceae</taxon>
        <taxon>Georgenia</taxon>
    </lineage>
</organism>
<evidence type="ECO:0000313" key="5">
    <source>
        <dbReference type="EMBL" id="MFC4554195.1"/>
    </source>
</evidence>
<proteinExistence type="inferred from homology"/>
<dbReference type="NCBIfam" id="TIGR00350">
    <property type="entry name" value="lytR_cpsA_psr"/>
    <property type="match status" value="1"/>
</dbReference>
<dbReference type="EMBL" id="JBHSGF010000002">
    <property type="protein sequence ID" value="MFC4554195.1"/>
    <property type="molecule type" value="Genomic_DNA"/>
</dbReference>
<comment type="caution">
    <text evidence="5">The sequence shown here is derived from an EMBL/GenBank/DDBJ whole genome shotgun (WGS) entry which is preliminary data.</text>
</comment>
<dbReference type="Proteomes" id="UP001595955">
    <property type="component" value="Unassembled WGS sequence"/>
</dbReference>
<name>A0ABV9D675_9MICO</name>
<dbReference type="PANTHER" id="PTHR33392:SF6">
    <property type="entry name" value="POLYISOPRENYL-TEICHOIC ACID--PEPTIDOGLYCAN TEICHOIC ACID TRANSFERASE TAGU"/>
    <property type="match status" value="1"/>
</dbReference>
<evidence type="ECO:0000256" key="3">
    <source>
        <dbReference type="SAM" id="SignalP"/>
    </source>
</evidence>
<dbReference type="Pfam" id="PF03816">
    <property type="entry name" value="LytR_cpsA_psr"/>
    <property type="match status" value="1"/>
</dbReference>
<feature type="domain" description="Cell envelope-related transcriptional attenuator" evidence="4">
    <location>
        <begin position="99"/>
        <end position="263"/>
    </location>
</feature>
<feature type="region of interest" description="Disordered" evidence="2">
    <location>
        <begin position="348"/>
        <end position="402"/>
    </location>
</feature>
<sequence>MPRHARRRARPTWRRAVALCTTALVGAVAGGTAAVYAELQSGIERIDVADLVVPATPGVTPPPADLSAGQPLTVLLIGSDSRHGENAGLVGDGIESVLSDTTIVANISAGRDRVDLVSIPRDSMVDIPECRTTGGDVLPARHGMYNSAFASGWDAGGDRASAIACTLSTTQHTTGLTFDGYVLVEFTGFTAVVDAVGGVPICIPEDISSPKADLYLTAGQQVLDGPTATAYARARTGDGLGDGSDTMRIVSQQQLMSALASHVLSRNLLTDTAELYQFATAATRTLTTSPELGSVPYLTGLAFSLRNISAGAITFMTTPSVPHPDDPNRITWTDEAEEVWARIAQDLPVVEAPSTPPGDAPTGDAPTGSGDASTAPGQAPPVEAPSDDGGPLTAADAPVTCA</sequence>
<feature type="chain" id="PRO_5045495798" evidence="3">
    <location>
        <begin position="30"/>
        <end position="402"/>
    </location>
</feature>
<dbReference type="InterPro" id="IPR050922">
    <property type="entry name" value="LytR/CpsA/Psr_CW_biosynth"/>
</dbReference>
<keyword evidence="3" id="KW-0732">Signal</keyword>